<dbReference type="EMBL" id="MK240351">
    <property type="protein sequence ID" value="QAU03953.1"/>
    <property type="molecule type" value="Genomic_DNA"/>
</dbReference>
<dbReference type="Proteomes" id="UP000289169">
    <property type="component" value="Segment"/>
</dbReference>
<organism evidence="1 2">
    <name type="scientific">Acinetobacter phage Henu6</name>
    <dbReference type="NCBI Taxonomy" id="2500136"/>
    <lineage>
        <taxon>Viruses</taxon>
        <taxon>Duplodnaviria</taxon>
        <taxon>Heunggongvirae</taxon>
        <taxon>Uroviricota</taxon>
        <taxon>Caudoviricetes</taxon>
        <taxon>Pantevenvirales</taxon>
        <taxon>Straboviridae</taxon>
        <taxon>Twarogvirinae</taxon>
        <taxon>Zedzedvirus</taxon>
        <taxon>Zedzedvirus zz1</taxon>
    </lineage>
</organism>
<name>A0A410T5T3_9CAUD</name>
<sequence length="107" mass="12385">MKTNFIEFDAGVISHNSQVQSVNVYPYLCIIRDGNALLDCDDMFINQFADDVRKDIRDAILELAKTLSHKAITVPLLHEIFDGFVKIQSELRAKHPRYDMVVKRYEI</sequence>
<protein>
    <submittedName>
        <fullName evidence="1">Uncharacterized protein</fullName>
    </submittedName>
</protein>
<evidence type="ECO:0000313" key="1">
    <source>
        <dbReference type="EMBL" id="QAU03953.1"/>
    </source>
</evidence>
<evidence type="ECO:0000313" key="2">
    <source>
        <dbReference type="Proteomes" id="UP000289169"/>
    </source>
</evidence>
<reference evidence="1 2" key="1">
    <citation type="submission" date="2018-11" db="EMBL/GenBank/DDBJ databases">
        <authorList>
            <person name="Teng T."/>
        </authorList>
    </citation>
    <scope>NUCLEOTIDE SEQUENCE [LARGE SCALE GENOMIC DNA]</scope>
</reference>
<accession>A0A410T5T3</accession>
<gene>
    <name evidence="1" type="ORF">Henu6_gp150</name>
</gene>
<proteinExistence type="predicted"/>